<dbReference type="EMBL" id="JACAZH010000005">
    <property type="protein sequence ID" value="KAF7368106.1"/>
    <property type="molecule type" value="Genomic_DNA"/>
</dbReference>
<feature type="region of interest" description="Disordered" evidence="8">
    <location>
        <begin position="526"/>
        <end position="550"/>
    </location>
</feature>
<proteinExistence type="inferred from homology"/>
<feature type="compositionally biased region" description="Low complexity" evidence="8">
    <location>
        <begin position="100"/>
        <end position="116"/>
    </location>
</feature>
<feature type="region of interest" description="Disordered" evidence="8">
    <location>
        <begin position="71"/>
        <end position="90"/>
    </location>
</feature>
<sequence>MPRLSSRQARTRDVLKTFIEHHRERVKRLLCRKNKTRRALAQAGVTLEDDNSEQPMDPPVDTESITMASISTGTSSISSDSSLTSETTSDSWSDLLGMDWRSSSSSSTSSTSSSDSEFNTDSMPDLYPAGYPDSDDDDDSSSDNTSDSGDDADDEDEWNMDDPPETDFTSARCNYPLHWVRHNLDKMYDQRYEQPRTTFPRCTAFLRHVLSTMKDTRPDLFRQELRVSPRTFDRLVAKLSEDPVFANNSNNAQMPVEDQLAITLFRFGHSGNAAGLQKVANWAGVGKGTITLVTRRVMTAVLRPTFMSEFVRMPTAAEKEKAKAWVEAHSCKAWRNGWCMVDGTLVALFDRPFWFGESYFDRKCNYSLNIQVVSLPNLRIIDFGYGYTGSAHDSTAWQSTRMAQEHRTLLEHGEFIWADSAYTLEKWMISPYKKPYSLETGNEEFNNHVSMVRIRSEHTIGFLKGRFQSLKGLRISIKDEKTHQFATYWVAACIGVHSFAMHCEQEERGPEEDEDAVMADPFIGEGLSSDSDADANQAGAAGGVAGHAGKAKREYLKRVLFQSKERRRRHRVRRQREELGLDSSM</sequence>
<dbReference type="AlphaFoldDB" id="A0A8H6Z1E4"/>
<keyword evidence="4" id="KW-0540">Nuclease</keyword>
<feature type="region of interest" description="Disordered" evidence="8">
    <location>
        <begin position="100"/>
        <end position="169"/>
    </location>
</feature>
<dbReference type="PANTHER" id="PTHR22930:SF85">
    <property type="entry name" value="GH03217P-RELATED"/>
    <property type="match status" value="1"/>
</dbReference>
<feature type="compositionally biased region" description="Acidic residues" evidence="8">
    <location>
        <begin position="148"/>
        <end position="165"/>
    </location>
</feature>
<evidence type="ECO:0000256" key="2">
    <source>
        <dbReference type="ARBA" id="ARBA00004123"/>
    </source>
</evidence>
<reference evidence="10" key="1">
    <citation type="submission" date="2020-05" db="EMBL/GenBank/DDBJ databases">
        <title>Mycena genomes resolve the evolution of fungal bioluminescence.</title>
        <authorList>
            <person name="Tsai I.J."/>
        </authorList>
    </citation>
    <scope>NUCLEOTIDE SEQUENCE</scope>
    <source>
        <strain evidence="10">160909Yilan</strain>
    </source>
</reference>
<evidence type="ECO:0000313" key="10">
    <source>
        <dbReference type="EMBL" id="KAF7368106.1"/>
    </source>
</evidence>
<evidence type="ECO:0000256" key="4">
    <source>
        <dbReference type="ARBA" id="ARBA00022722"/>
    </source>
</evidence>
<dbReference type="InterPro" id="IPR045249">
    <property type="entry name" value="HARBI1-like"/>
</dbReference>
<dbReference type="GO" id="GO:0005634">
    <property type="term" value="C:nucleus"/>
    <property type="evidence" value="ECO:0007669"/>
    <property type="project" value="UniProtKB-SubCell"/>
</dbReference>
<comment type="subcellular location">
    <subcellularLocation>
        <location evidence="2">Nucleus</location>
    </subcellularLocation>
</comment>
<dbReference type="InterPro" id="IPR027806">
    <property type="entry name" value="HARBI1_dom"/>
</dbReference>
<protein>
    <submittedName>
        <fullName evidence="10">DDE Tnp4 domain-containing protein</fullName>
    </submittedName>
</protein>
<comment type="caution">
    <text evidence="10">The sequence shown here is derived from an EMBL/GenBank/DDBJ whole genome shotgun (WGS) entry which is preliminary data.</text>
</comment>
<gene>
    <name evidence="10" type="ORF">MSAN_00876800</name>
</gene>
<evidence type="ECO:0000256" key="7">
    <source>
        <dbReference type="ARBA" id="ARBA00023242"/>
    </source>
</evidence>
<evidence type="ECO:0000256" key="1">
    <source>
        <dbReference type="ARBA" id="ARBA00001968"/>
    </source>
</evidence>
<evidence type="ECO:0000256" key="6">
    <source>
        <dbReference type="ARBA" id="ARBA00022801"/>
    </source>
</evidence>
<evidence type="ECO:0000313" key="11">
    <source>
        <dbReference type="Proteomes" id="UP000623467"/>
    </source>
</evidence>
<accession>A0A8H6Z1E4</accession>
<dbReference type="PANTHER" id="PTHR22930">
    <property type="match status" value="1"/>
</dbReference>
<name>A0A8H6Z1E4_9AGAR</name>
<keyword evidence="6" id="KW-0378">Hydrolase</keyword>
<dbReference type="OrthoDB" id="5540949at2759"/>
<dbReference type="GO" id="GO:0004518">
    <property type="term" value="F:nuclease activity"/>
    <property type="evidence" value="ECO:0007669"/>
    <property type="project" value="UniProtKB-KW"/>
</dbReference>
<keyword evidence="5" id="KW-0479">Metal-binding</keyword>
<evidence type="ECO:0000259" key="9">
    <source>
        <dbReference type="Pfam" id="PF13359"/>
    </source>
</evidence>
<dbReference type="Pfam" id="PF13359">
    <property type="entry name" value="DDE_Tnp_4"/>
    <property type="match status" value="1"/>
</dbReference>
<evidence type="ECO:0000256" key="5">
    <source>
        <dbReference type="ARBA" id="ARBA00022723"/>
    </source>
</evidence>
<evidence type="ECO:0000256" key="3">
    <source>
        <dbReference type="ARBA" id="ARBA00006958"/>
    </source>
</evidence>
<dbReference type="Proteomes" id="UP000623467">
    <property type="component" value="Unassembled WGS sequence"/>
</dbReference>
<evidence type="ECO:0000256" key="8">
    <source>
        <dbReference type="SAM" id="MobiDB-lite"/>
    </source>
</evidence>
<feature type="region of interest" description="Disordered" evidence="8">
    <location>
        <begin position="43"/>
        <end position="63"/>
    </location>
</feature>
<feature type="domain" description="DDE Tnp4" evidence="9">
    <location>
        <begin position="341"/>
        <end position="497"/>
    </location>
</feature>
<keyword evidence="7" id="KW-0539">Nucleus</keyword>
<comment type="cofactor">
    <cofactor evidence="1">
        <name>a divalent metal cation</name>
        <dbReference type="ChEBI" id="CHEBI:60240"/>
    </cofactor>
</comment>
<dbReference type="GO" id="GO:0016787">
    <property type="term" value="F:hydrolase activity"/>
    <property type="evidence" value="ECO:0007669"/>
    <property type="project" value="UniProtKB-KW"/>
</dbReference>
<comment type="similarity">
    <text evidence="3">Belongs to the HARBI1 family.</text>
</comment>
<feature type="region of interest" description="Disordered" evidence="8">
    <location>
        <begin position="566"/>
        <end position="585"/>
    </location>
</feature>
<organism evidence="10 11">
    <name type="scientific">Mycena sanguinolenta</name>
    <dbReference type="NCBI Taxonomy" id="230812"/>
    <lineage>
        <taxon>Eukaryota</taxon>
        <taxon>Fungi</taxon>
        <taxon>Dikarya</taxon>
        <taxon>Basidiomycota</taxon>
        <taxon>Agaricomycotina</taxon>
        <taxon>Agaricomycetes</taxon>
        <taxon>Agaricomycetidae</taxon>
        <taxon>Agaricales</taxon>
        <taxon>Marasmiineae</taxon>
        <taxon>Mycenaceae</taxon>
        <taxon>Mycena</taxon>
    </lineage>
</organism>
<dbReference type="GO" id="GO:0046872">
    <property type="term" value="F:metal ion binding"/>
    <property type="evidence" value="ECO:0007669"/>
    <property type="project" value="UniProtKB-KW"/>
</dbReference>
<keyword evidence="11" id="KW-1185">Reference proteome</keyword>